<feature type="domain" description="RecX second three-helical" evidence="7">
    <location>
        <begin position="77"/>
        <end position="117"/>
    </location>
</feature>
<dbReference type="PANTHER" id="PTHR33602:SF1">
    <property type="entry name" value="REGULATORY PROTEIN RECX FAMILY PROTEIN"/>
    <property type="match status" value="1"/>
</dbReference>
<evidence type="ECO:0000313" key="10">
    <source>
        <dbReference type="EMBL" id="MBB4930259.1"/>
    </source>
</evidence>
<comment type="similarity">
    <text evidence="2 5">Belongs to the RecX family.</text>
</comment>
<feature type="region of interest" description="Disordered" evidence="6">
    <location>
        <begin position="1"/>
        <end position="29"/>
    </location>
</feature>
<comment type="caution">
    <text evidence="10">The sequence shown here is derived from an EMBL/GenBank/DDBJ whole genome shotgun (WGS) entry which is preliminary data.</text>
</comment>
<dbReference type="GO" id="GO:0006282">
    <property type="term" value="P:regulation of DNA repair"/>
    <property type="evidence" value="ECO:0007669"/>
    <property type="project" value="UniProtKB-UniRule"/>
</dbReference>
<dbReference type="Pfam" id="PF02631">
    <property type="entry name" value="RecX_HTH2"/>
    <property type="match status" value="1"/>
</dbReference>
<dbReference type="Pfam" id="PF21981">
    <property type="entry name" value="RecX_HTH3"/>
    <property type="match status" value="1"/>
</dbReference>
<feature type="compositionally biased region" description="Basic and acidic residues" evidence="6">
    <location>
        <begin position="1"/>
        <end position="13"/>
    </location>
</feature>
<dbReference type="AlphaFoldDB" id="A0A7W7RDZ9"/>
<evidence type="ECO:0000256" key="1">
    <source>
        <dbReference type="ARBA" id="ARBA00004496"/>
    </source>
</evidence>
<organism evidence="10 11">
    <name type="scientific">Lipingzhangella halophila</name>
    <dbReference type="NCBI Taxonomy" id="1783352"/>
    <lineage>
        <taxon>Bacteria</taxon>
        <taxon>Bacillati</taxon>
        <taxon>Actinomycetota</taxon>
        <taxon>Actinomycetes</taxon>
        <taxon>Streptosporangiales</taxon>
        <taxon>Nocardiopsidaceae</taxon>
        <taxon>Lipingzhangella</taxon>
    </lineage>
</organism>
<gene>
    <name evidence="5" type="primary">recX</name>
    <name evidence="10" type="ORF">F4561_001079</name>
</gene>
<feature type="domain" description="RecX first three-helical" evidence="9">
    <location>
        <begin position="31"/>
        <end position="70"/>
    </location>
</feature>
<dbReference type="HAMAP" id="MF_01114">
    <property type="entry name" value="RecX"/>
    <property type="match status" value="1"/>
</dbReference>
<dbReference type="EMBL" id="JACHJT010000001">
    <property type="protein sequence ID" value="MBB4930259.1"/>
    <property type="molecule type" value="Genomic_DNA"/>
</dbReference>
<feature type="domain" description="RecX third three-helical" evidence="8">
    <location>
        <begin position="126"/>
        <end position="169"/>
    </location>
</feature>
<dbReference type="InterPro" id="IPR053925">
    <property type="entry name" value="RecX_HTH_3rd"/>
</dbReference>
<evidence type="ECO:0000259" key="7">
    <source>
        <dbReference type="Pfam" id="PF02631"/>
    </source>
</evidence>
<comment type="function">
    <text evidence="5">Modulates RecA activity.</text>
</comment>
<dbReference type="RefSeq" id="WP_184575328.1">
    <property type="nucleotide sequence ID" value="NZ_JACHJT010000001.1"/>
</dbReference>
<reference evidence="10 11" key="1">
    <citation type="submission" date="2020-08" db="EMBL/GenBank/DDBJ databases">
        <title>Sequencing the genomes of 1000 actinobacteria strains.</title>
        <authorList>
            <person name="Klenk H.-P."/>
        </authorList>
    </citation>
    <scope>NUCLEOTIDE SEQUENCE [LARGE SCALE GENOMIC DNA]</scope>
    <source>
        <strain evidence="10 11">DSM 102030</strain>
    </source>
</reference>
<comment type="subcellular location">
    <subcellularLocation>
        <location evidence="1 5">Cytoplasm</location>
    </subcellularLocation>
</comment>
<evidence type="ECO:0000256" key="3">
    <source>
        <dbReference type="ARBA" id="ARBA00018111"/>
    </source>
</evidence>
<dbReference type="Proteomes" id="UP000523007">
    <property type="component" value="Unassembled WGS sequence"/>
</dbReference>
<name>A0A7W7RDZ9_9ACTN</name>
<protein>
    <recommendedName>
        <fullName evidence="3 5">Regulatory protein RecX</fullName>
    </recommendedName>
</protein>
<proteinExistence type="inferred from homology"/>
<dbReference type="InterPro" id="IPR053926">
    <property type="entry name" value="RecX_HTH_1st"/>
</dbReference>
<dbReference type="InterPro" id="IPR053924">
    <property type="entry name" value="RecX_HTH_2nd"/>
</dbReference>
<dbReference type="PANTHER" id="PTHR33602">
    <property type="entry name" value="REGULATORY PROTEIN RECX FAMILY PROTEIN"/>
    <property type="match status" value="1"/>
</dbReference>
<dbReference type="InterPro" id="IPR036388">
    <property type="entry name" value="WH-like_DNA-bd_sf"/>
</dbReference>
<evidence type="ECO:0000313" key="11">
    <source>
        <dbReference type="Proteomes" id="UP000523007"/>
    </source>
</evidence>
<dbReference type="InterPro" id="IPR003783">
    <property type="entry name" value="Regulatory_RecX"/>
</dbReference>
<dbReference type="Gene3D" id="1.10.10.10">
    <property type="entry name" value="Winged helix-like DNA-binding domain superfamily/Winged helix DNA-binding domain"/>
    <property type="match status" value="2"/>
</dbReference>
<evidence type="ECO:0000256" key="6">
    <source>
        <dbReference type="SAM" id="MobiDB-lite"/>
    </source>
</evidence>
<dbReference type="Pfam" id="PF21982">
    <property type="entry name" value="RecX_HTH1"/>
    <property type="match status" value="1"/>
</dbReference>
<evidence type="ECO:0000256" key="5">
    <source>
        <dbReference type="HAMAP-Rule" id="MF_01114"/>
    </source>
</evidence>
<keyword evidence="4 5" id="KW-0963">Cytoplasm</keyword>
<accession>A0A7W7RDZ9</accession>
<evidence type="ECO:0000259" key="8">
    <source>
        <dbReference type="Pfam" id="PF21981"/>
    </source>
</evidence>
<evidence type="ECO:0000256" key="2">
    <source>
        <dbReference type="ARBA" id="ARBA00009695"/>
    </source>
</evidence>
<evidence type="ECO:0000256" key="4">
    <source>
        <dbReference type="ARBA" id="ARBA00022490"/>
    </source>
</evidence>
<keyword evidence="11" id="KW-1185">Reference proteome</keyword>
<evidence type="ECO:0000259" key="9">
    <source>
        <dbReference type="Pfam" id="PF21982"/>
    </source>
</evidence>
<dbReference type="GO" id="GO:0005737">
    <property type="term" value="C:cytoplasm"/>
    <property type="evidence" value="ECO:0007669"/>
    <property type="project" value="UniProtKB-SubCell"/>
</dbReference>
<sequence length="190" mass="20423">MSHPPNHHDDRPRTAPAGADAAGNDDPESAARAICLRMLTTEPRTRAQLASALERRGVEDDVAQSVLGQLSEAGLIDDAAFAGAWVDSRHAGQGLGRERLAVELRKRGVDNGIVDEAVGELDPEQEEATARGLVRRKLGSTRGKPADTRARRVMGMLARKGYPAGLAYRLVREELESEGSSVELPDPDLD</sequence>